<dbReference type="EMBL" id="LDOT01000024">
    <property type="protein sequence ID" value="KLV03971.1"/>
    <property type="molecule type" value="Genomic_DNA"/>
</dbReference>
<dbReference type="PATRIC" id="fig|1195763.3.peg.3677"/>
<dbReference type="GO" id="GO:0009103">
    <property type="term" value="P:lipopolysaccharide biosynthetic process"/>
    <property type="evidence" value="ECO:0007669"/>
    <property type="project" value="TreeGrafter"/>
</dbReference>
<dbReference type="Proteomes" id="UP000036097">
    <property type="component" value="Unassembled WGS sequence"/>
</dbReference>
<gene>
    <name evidence="2" type="ORF">ABT56_17240</name>
</gene>
<evidence type="ECO:0000313" key="3">
    <source>
        <dbReference type="Proteomes" id="UP000036097"/>
    </source>
</evidence>
<keyword evidence="3" id="KW-1185">Reference proteome</keyword>
<sequence length="368" mass="41890">MKILFVHDHIFLKFNNDYYSNGKLTYEQLSYYLKFGSEVRVISRYRNVNKQISEQYKSNGKNINIIGLPGVLSKKGIIKRGFIISEIVKEINKADFIVLRLPSEFGLLVHKLALSKGKKVLVEMVASPFDCLWYRGDILGKIYAPILSLRTKKTLLKSNNVIYVTSNYLQSHYPTNGRYIGVSDARVNELKDIKKLSHGKRIRIGVIGNPSLRIKGIKTLFDAFSLLDNDKYELSIVGGGLDSPLEEEMRKYKNIEQLGFISDRDKLNNWFSCIDIYVQPSLTEGLPRSILEAMSFGIPVIGTYVGGIPEIVDSSLLFSPKKHIQLVSKIKAISDMDVYSKCSQYSLDVASRFDISLDKKKYDFIRKV</sequence>
<dbReference type="AlphaFoldDB" id="A0A0J1GWJ0"/>
<dbReference type="OrthoDB" id="9062832at2"/>
<dbReference type="GO" id="GO:0016757">
    <property type="term" value="F:glycosyltransferase activity"/>
    <property type="evidence" value="ECO:0007669"/>
    <property type="project" value="TreeGrafter"/>
</dbReference>
<dbReference type="Gene3D" id="3.40.50.2000">
    <property type="entry name" value="Glycogen Phosphorylase B"/>
    <property type="match status" value="2"/>
</dbReference>
<reference evidence="2 3" key="1">
    <citation type="submission" date="2015-05" db="EMBL/GenBank/DDBJ databases">
        <title>Photobacterium galathea sp. nov.</title>
        <authorList>
            <person name="Machado H."/>
            <person name="Gram L."/>
        </authorList>
    </citation>
    <scope>NUCLEOTIDE SEQUENCE [LARGE SCALE GENOMIC DNA]</scope>
    <source>
        <strain evidence="2 3">CGMCC 1.12159</strain>
    </source>
</reference>
<dbReference type="SUPFAM" id="SSF53756">
    <property type="entry name" value="UDP-Glycosyltransferase/glycogen phosphorylase"/>
    <property type="match status" value="1"/>
</dbReference>
<evidence type="ECO:0000313" key="2">
    <source>
        <dbReference type="EMBL" id="KLV03971.1"/>
    </source>
</evidence>
<comment type="caution">
    <text evidence="2">The sequence shown here is derived from an EMBL/GenBank/DDBJ whole genome shotgun (WGS) entry which is preliminary data.</text>
</comment>
<dbReference type="Pfam" id="PF13692">
    <property type="entry name" value="Glyco_trans_1_4"/>
    <property type="match status" value="1"/>
</dbReference>
<proteinExistence type="predicted"/>
<name>A0A0J1GWJ0_9GAMM</name>
<dbReference type="PANTHER" id="PTHR46401:SF2">
    <property type="entry name" value="GLYCOSYLTRANSFERASE WBBK-RELATED"/>
    <property type="match status" value="1"/>
</dbReference>
<dbReference type="CDD" id="cd03801">
    <property type="entry name" value="GT4_PimA-like"/>
    <property type="match status" value="1"/>
</dbReference>
<protein>
    <recommendedName>
        <fullName evidence="4">Glycosyl transferase family 1 domain-containing protein</fullName>
    </recommendedName>
</protein>
<organism evidence="2 3">
    <name type="scientific">Photobacterium aquae</name>
    <dbReference type="NCBI Taxonomy" id="1195763"/>
    <lineage>
        <taxon>Bacteria</taxon>
        <taxon>Pseudomonadati</taxon>
        <taxon>Pseudomonadota</taxon>
        <taxon>Gammaproteobacteria</taxon>
        <taxon>Vibrionales</taxon>
        <taxon>Vibrionaceae</taxon>
        <taxon>Photobacterium</taxon>
    </lineage>
</organism>
<dbReference type="RefSeq" id="WP_047880137.1">
    <property type="nucleotide sequence ID" value="NZ_LDOT01000024.1"/>
</dbReference>
<keyword evidence="1" id="KW-0808">Transferase</keyword>
<accession>A0A0J1GWJ0</accession>
<dbReference type="PANTHER" id="PTHR46401">
    <property type="entry name" value="GLYCOSYLTRANSFERASE WBBK-RELATED"/>
    <property type="match status" value="1"/>
</dbReference>
<evidence type="ECO:0008006" key="4">
    <source>
        <dbReference type="Google" id="ProtNLM"/>
    </source>
</evidence>
<dbReference type="STRING" id="1195763.ABT56_17240"/>
<evidence type="ECO:0000256" key="1">
    <source>
        <dbReference type="ARBA" id="ARBA00022679"/>
    </source>
</evidence>